<dbReference type="PROSITE" id="PS00041">
    <property type="entry name" value="HTH_ARAC_FAMILY_1"/>
    <property type="match status" value="1"/>
</dbReference>
<dbReference type="PRINTS" id="PR00032">
    <property type="entry name" value="HTHARAC"/>
</dbReference>
<reference evidence="6" key="1">
    <citation type="journal article" date="2019" name="Int. J. Syst. Evol. Microbiol.">
        <title>The Global Catalogue of Microorganisms (GCM) 10K type strain sequencing project: providing services to taxonomists for standard genome sequencing and annotation.</title>
        <authorList>
            <consortium name="The Broad Institute Genomics Platform"/>
            <consortium name="The Broad Institute Genome Sequencing Center for Infectious Disease"/>
            <person name="Wu L."/>
            <person name="Ma J."/>
        </authorList>
    </citation>
    <scope>NUCLEOTIDE SEQUENCE [LARGE SCALE GENOMIC DNA]</scope>
    <source>
        <strain evidence="6">CGMCC 1.19032</strain>
    </source>
</reference>
<dbReference type="InterPro" id="IPR003313">
    <property type="entry name" value="AraC-bd"/>
</dbReference>
<dbReference type="PANTHER" id="PTHR43280">
    <property type="entry name" value="ARAC-FAMILY TRANSCRIPTIONAL REGULATOR"/>
    <property type="match status" value="1"/>
</dbReference>
<dbReference type="SUPFAM" id="SSF46689">
    <property type="entry name" value="Homeodomain-like"/>
    <property type="match status" value="2"/>
</dbReference>
<evidence type="ECO:0000259" key="4">
    <source>
        <dbReference type="PROSITE" id="PS01124"/>
    </source>
</evidence>
<dbReference type="Pfam" id="PF02311">
    <property type="entry name" value="AraC_binding"/>
    <property type="match status" value="1"/>
</dbReference>
<dbReference type="InterPro" id="IPR009057">
    <property type="entry name" value="Homeodomain-like_sf"/>
</dbReference>
<dbReference type="InterPro" id="IPR018060">
    <property type="entry name" value="HTH_AraC"/>
</dbReference>
<dbReference type="EMBL" id="JBHSGS010000028">
    <property type="protein sequence ID" value="MFC4719048.1"/>
    <property type="molecule type" value="Genomic_DNA"/>
</dbReference>
<keyword evidence="3" id="KW-0804">Transcription</keyword>
<keyword evidence="2" id="KW-0238">DNA-binding</keyword>
<dbReference type="Gene3D" id="1.10.10.60">
    <property type="entry name" value="Homeodomain-like"/>
    <property type="match status" value="2"/>
</dbReference>
<dbReference type="SMART" id="SM00342">
    <property type="entry name" value="HTH_ARAC"/>
    <property type="match status" value="1"/>
</dbReference>
<keyword evidence="1" id="KW-0805">Transcription regulation</keyword>
<proteinExistence type="predicted"/>
<sequence>MKQDEIIDRNRIKLRALLSHVFTFESTEQLPTIKGFGFDQSPKEYYWDAEKRQGSYIVFQYTLSGTGYLATNQKIYELKEGIFFLAELPNAFTYYRGEEEWSFIYIEFSKEFFQWLPSPLQIGHCPKEKVEAMFTKLKQLAQAPPDVYTNSRLAYDFFLTIKEALETKPSMNEQIKDYLENHYKKSPTLDEVSDYFQLSKYKMIRQFEKEYQQTPINYLNNYRIIQSLRYLKEEMTIKEIAAAVGFSDYNYFSRVFKKAMGLTPSAYRKEVLK</sequence>
<evidence type="ECO:0000313" key="6">
    <source>
        <dbReference type="Proteomes" id="UP001595969"/>
    </source>
</evidence>
<dbReference type="PANTHER" id="PTHR43280:SF28">
    <property type="entry name" value="HTH-TYPE TRANSCRIPTIONAL ACTIVATOR RHAS"/>
    <property type="match status" value="1"/>
</dbReference>
<feature type="domain" description="HTH araC/xylS-type" evidence="4">
    <location>
        <begin position="173"/>
        <end position="270"/>
    </location>
</feature>
<accession>A0ABV9MWN5</accession>
<dbReference type="InterPro" id="IPR037923">
    <property type="entry name" value="HTH-like"/>
</dbReference>
<comment type="caution">
    <text evidence="5">The sequence shown here is derived from an EMBL/GenBank/DDBJ whole genome shotgun (WGS) entry which is preliminary data.</text>
</comment>
<dbReference type="PROSITE" id="PS01124">
    <property type="entry name" value="HTH_ARAC_FAMILY_2"/>
    <property type="match status" value="1"/>
</dbReference>
<dbReference type="RefSeq" id="WP_204654581.1">
    <property type="nucleotide sequence ID" value="NZ_JAFBFD010000031.1"/>
</dbReference>
<protein>
    <submittedName>
        <fullName evidence="5">AraC family transcriptional regulator</fullName>
    </submittedName>
</protein>
<dbReference type="Pfam" id="PF12833">
    <property type="entry name" value="HTH_18"/>
    <property type="match status" value="1"/>
</dbReference>
<dbReference type="InterPro" id="IPR018062">
    <property type="entry name" value="HTH_AraC-typ_CS"/>
</dbReference>
<evidence type="ECO:0000256" key="2">
    <source>
        <dbReference type="ARBA" id="ARBA00023125"/>
    </source>
</evidence>
<dbReference type="InterPro" id="IPR020449">
    <property type="entry name" value="Tscrpt_reg_AraC-type_HTH"/>
</dbReference>
<evidence type="ECO:0000313" key="5">
    <source>
        <dbReference type="EMBL" id="MFC4719048.1"/>
    </source>
</evidence>
<dbReference type="SUPFAM" id="SSF51215">
    <property type="entry name" value="Regulatory protein AraC"/>
    <property type="match status" value="1"/>
</dbReference>
<evidence type="ECO:0000256" key="1">
    <source>
        <dbReference type="ARBA" id="ARBA00023015"/>
    </source>
</evidence>
<dbReference type="Proteomes" id="UP001595969">
    <property type="component" value="Unassembled WGS sequence"/>
</dbReference>
<evidence type="ECO:0000256" key="3">
    <source>
        <dbReference type="ARBA" id="ARBA00023163"/>
    </source>
</evidence>
<organism evidence="5 6">
    <name type="scientific">Enterococcus lemanii</name>
    <dbReference type="NCBI Taxonomy" id="1159752"/>
    <lineage>
        <taxon>Bacteria</taxon>
        <taxon>Bacillati</taxon>
        <taxon>Bacillota</taxon>
        <taxon>Bacilli</taxon>
        <taxon>Lactobacillales</taxon>
        <taxon>Enterococcaceae</taxon>
        <taxon>Enterococcus</taxon>
    </lineage>
</organism>
<name>A0ABV9MWN5_9ENTE</name>
<gene>
    <name evidence="5" type="ORF">ACFO5I_04815</name>
</gene>
<keyword evidence="6" id="KW-1185">Reference proteome</keyword>